<dbReference type="Proteomes" id="UP001296104">
    <property type="component" value="Unassembled WGS sequence"/>
</dbReference>
<feature type="region of interest" description="Disordered" evidence="1">
    <location>
        <begin position="165"/>
        <end position="269"/>
    </location>
</feature>
<organism evidence="2 3">
    <name type="scientific">Lecanosticta acicola</name>
    <dbReference type="NCBI Taxonomy" id="111012"/>
    <lineage>
        <taxon>Eukaryota</taxon>
        <taxon>Fungi</taxon>
        <taxon>Dikarya</taxon>
        <taxon>Ascomycota</taxon>
        <taxon>Pezizomycotina</taxon>
        <taxon>Dothideomycetes</taxon>
        <taxon>Dothideomycetidae</taxon>
        <taxon>Mycosphaerellales</taxon>
        <taxon>Mycosphaerellaceae</taxon>
        <taxon>Lecanosticta</taxon>
    </lineage>
</organism>
<name>A0AAI8Z1F9_9PEZI</name>
<feature type="compositionally biased region" description="Basic and acidic residues" evidence="1">
    <location>
        <begin position="185"/>
        <end position="199"/>
    </location>
</feature>
<comment type="caution">
    <text evidence="2">The sequence shown here is derived from an EMBL/GenBank/DDBJ whole genome shotgun (WGS) entry which is preliminary data.</text>
</comment>
<feature type="compositionally biased region" description="Low complexity" evidence="1">
    <location>
        <begin position="244"/>
        <end position="269"/>
    </location>
</feature>
<feature type="compositionally biased region" description="Acidic residues" evidence="1">
    <location>
        <begin position="175"/>
        <end position="184"/>
    </location>
</feature>
<dbReference type="AlphaFoldDB" id="A0AAI8Z1F9"/>
<protein>
    <submittedName>
        <fullName evidence="2">Uncharacterized protein</fullName>
    </submittedName>
</protein>
<proteinExistence type="predicted"/>
<sequence>MAPFPTVVDSADSLLDQDTPYAHTLPNLEDQEAVNTHMARVMDDILSLKFNPQQLIQKHNNRRLDNVPRENMGLQLSQAVHLRTFLKDALELQQEAGRWGMKGAYRPQDLKLSDLQSVRESMVLAKKHMRSFPPGSYKGKSLMEYLAFLERAQLYLVEAQIAQEKATQEGRDEGFVDEELTTGEDSEKGVEPEKNREWPVKSSPPPPEREGKRQRADQALRSVANSSLADPDLTETSPGPTLTASKASAQSDNQSAASPSASAVGATSAPSTSFVLDLNETKSYNRPFSAGSFEHRNYLSKLSARVHSDISRLKSSEKHSKTLHSQHAGFESSALKEARDLQAFLVKALQYDSLRQTELSTGTIAPELEHFWKLMPKNFGLMLHFELKLKQVGELMEANKGSYDKQQLRKLMVFKGWLQRGLRLHKKSLEQ</sequence>
<reference evidence="2" key="1">
    <citation type="submission" date="2023-11" db="EMBL/GenBank/DDBJ databases">
        <authorList>
            <person name="Alioto T."/>
            <person name="Alioto T."/>
            <person name="Gomez Garrido J."/>
        </authorList>
    </citation>
    <scope>NUCLEOTIDE SEQUENCE</scope>
</reference>
<dbReference type="EMBL" id="CAVMBE010000039">
    <property type="protein sequence ID" value="CAK4030694.1"/>
    <property type="molecule type" value="Genomic_DNA"/>
</dbReference>
<keyword evidence="3" id="KW-1185">Reference proteome</keyword>
<gene>
    <name evidence="2" type="ORF">LECACI_7A005852</name>
</gene>
<evidence type="ECO:0000313" key="2">
    <source>
        <dbReference type="EMBL" id="CAK4030694.1"/>
    </source>
</evidence>
<feature type="compositionally biased region" description="Polar residues" evidence="1">
    <location>
        <begin position="223"/>
        <end position="243"/>
    </location>
</feature>
<evidence type="ECO:0000256" key="1">
    <source>
        <dbReference type="SAM" id="MobiDB-lite"/>
    </source>
</evidence>
<evidence type="ECO:0000313" key="3">
    <source>
        <dbReference type="Proteomes" id="UP001296104"/>
    </source>
</evidence>
<accession>A0AAI8Z1F9</accession>
<feature type="compositionally biased region" description="Basic and acidic residues" evidence="1">
    <location>
        <begin position="207"/>
        <end position="218"/>
    </location>
</feature>